<proteinExistence type="predicted"/>
<name>A0A8J2NYV7_9HEXA</name>
<dbReference type="Proteomes" id="UP000708208">
    <property type="component" value="Unassembled WGS sequence"/>
</dbReference>
<gene>
    <name evidence="1" type="ORF">AFUS01_LOCUS13370</name>
</gene>
<comment type="caution">
    <text evidence="1">The sequence shown here is derived from an EMBL/GenBank/DDBJ whole genome shotgun (WGS) entry which is preliminary data.</text>
</comment>
<feature type="non-terminal residue" evidence="1">
    <location>
        <position position="109"/>
    </location>
</feature>
<evidence type="ECO:0000313" key="2">
    <source>
        <dbReference type="Proteomes" id="UP000708208"/>
    </source>
</evidence>
<reference evidence="1" key="1">
    <citation type="submission" date="2021-06" db="EMBL/GenBank/DDBJ databases">
        <authorList>
            <person name="Hodson N. C."/>
            <person name="Mongue J. A."/>
            <person name="Jaron S. K."/>
        </authorList>
    </citation>
    <scope>NUCLEOTIDE SEQUENCE</scope>
</reference>
<sequence length="109" mass="12547">MIFEFSEPGSHWPVFAFVPKKSDQNDPIVIDWFFCLFYHKCLIDVSCLSGDCLEIATKTFDNYSYNDWKLGSHDVPIESTSFISNPRKNQPPITLEIIVKEFLIGIPTI</sequence>
<protein>
    <submittedName>
        <fullName evidence="1">Uncharacterized protein</fullName>
    </submittedName>
</protein>
<accession>A0A8J2NYV7</accession>
<dbReference type="AlphaFoldDB" id="A0A8J2NYV7"/>
<keyword evidence="2" id="KW-1185">Reference proteome</keyword>
<dbReference type="EMBL" id="CAJVCH010108714">
    <property type="protein sequence ID" value="CAG7724338.1"/>
    <property type="molecule type" value="Genomic_DNA"/>
</dbReference>
<evidence type="ECO:0000313" key="1">
    <source>
        <dbReference type="EMBL" id="CAG7724338.1"/>
    </source>
</evidence>
<organism evidence="1 2">
    <name type="scientific">Allacma fusca</name>
    <dbReference type="NCBI Taxonomy" id="39272"/>
    <lineage>
        <taxon>Eukaryota</taxon>
        <taxon>Metazoa</taxon>
        <taxon>Ecdysozoa</taxon>
        <taxon>Arthropoda</taxon>
        <taxon>Hexapoda</taxon>
        <taxon>Collembola</taxon>
        <taxon>Symphypleona</taxon>
        <taxon>Sminthuridae</taxon>
        <taxon>Allacma</taxon>
    </lineage>
</organism>